<protein>
    <submittedName>
        <fullName evidence="2">Uncharacterized protein</fullName>
    </submittedName>
</protein>
<organism evidence="2">
    <name type="scientific">Neobodo designis</name>
    <name type="common">Flagellated protozoan</name>
    <name type="synonym">Bodo designis</name>
    <dbReference type="NCBI Taxonomy" id="312471"/>
    <lineage>
        <taxon>Eukaryota</taxon>
        <taxon>Discoba</taxon>
        <taxon>Euglenozoa</taxon>
        <taxon>Kinetoplastea</taxon>
        <taxon>Metakinetoplastina</taxon>
        <taxon>Neobodonida</taxon>
        <taxon>Neobodo</taxon>
    </lineage>
</organism>
<accession>A0A7S1PPE3</accession>
<evidence type="ECO:0000313" key="2">
    <source>
        <dbReference type="EMBL" id="CAD9094107.1"/>
    </source>
</evidence>
<sequence>MSDFFVAAAKCDPSAAKAAPMHIDERVVREEQYKHERLVEQVLKTRLLLEQVDETFKQADDSRNGADADVSYSVAPGYTPPGVVDRDRDPSLRAVGASVLRKRVEDRLANQSKQLQERLAELRRAEAAEREQAATTASERRRQAQRELDASAAAERHAQQQHREDTMRREAEEKARRERKHPIDVFQSRVAMDIIGEVERTDGASQQRVIAAHQTLDDMLDKEKAAKLRYAFHAPCTHVPNGF</sequence>
<feature type="region of interest" description="Disordered" evidence="1">
    <location>
        <begin position="59"/>
        <end position="90"/>
    </location>
</feature>
<feature type="compositionally biased region" description="Basic and acidic residues" evidence="1">
    <location>
        <begin position="126"/>
        <end position="176"/>
    </location>
</feature>
<feature type="region of interest" description="Disordered" evidence="1">
    <location>
        <begin position="126"/>
        <end position="182"/>
    </location>
</feature>
<name>A0A7S1PPE3_NEODS</name>
<reference evidence="2" key="1">
    <citation type="submission" date="2021-01" db="EMBL/GenBank/DDBJ databases">
        <authorList>
            <person name="Corre E."/>
            <person name="Pelletier E."/>
            <person name="Niang G."/>
            <person name="Scheremetjew M."/>
            <person name="Finn R."/>
            <person name="Kale V."/>
            <person name="Holt S."/>
            <person name="Cochrane G."/>
            <person name="Meng A."/>
            <person name="Brown T."/>
            <person name="Cohen L."/>
        </authorList>
    </citation>
    <scope>NUCLEOTIDE SEQUENCE</scope>
    <source>
        <strain evidence="2">CCAP 1951/1</strain>
    </source>
</reference>
<evidence type="ECO:0000256" key="1">
    <source>
        <dbReference type="SAM" id="MobiDB-lite"/>
    </source>
</evidence>
<gene>
    <name evidence="2" type="ORF">NDES1114_LOCUS3480</name>
</gene>
<proteinExistence type="predicted"/>
<dbReference type="EMBL" id="HBGF01005114">
    <property type="protein sequence ID" value="CAD9094107.1"/>
    <property type="molecule type" value="Transcribed_RNA"/>
</dbReference>
<dbReference type="AlphaFoldDB" id="A0A7S1PPE3"/>